<keyword evidence="2" id="KW-0812">Transmembrane</keyword>
<dbReference type="OrthoDB" id="11397at2157"/>
<organism evidence="4 5">
    <name type="scientific">Halalkalicoccus paucihalophilus</name>
    <dbReference type="NCBI Taxonomy" id="1008153"/>
    <lineage>
        <taxon>Archaea</taxon>
        <taxon>Methanobacteriati</taxon>
        <taxon>Methanobacteriota</taxon>
        <taxon>Stenosarchaea group</taxon>
        <taxon>Halobacteria</taxon>
        <taxon>Halobacteriales</taxon>
        <taxon>Halococcaceae</taxon>
        <taxon>Halalkalicoccus</taxon>
    </lineage>
</organism>
<evidence type="ECO:0000259" key="3">
    <source>
        <dbReference type="PROSITE" id="PS50076"/>
    </source>
</evidence>
<dbReference type="Pfam" id="PF00226">
    <property type="entry name" value="DnaJ"/>
    <property type="match status" value="1"/>
</dbReference>
<accession>A0A151AI75</accession>
<dbReference type="PROSITE" id="PS50076">
    <property type="entry name" value="DNAJ_2"/>
    <property type="match status" value="1"/>
</dbReference>
<evidence type="ECO:0000256" key="2">
    <source>
        <dbReference type="SAM" id="Phobius"/>
    </source>
</evidence>
<dbReference type="PANTHER" id="PTHR24074">
    <property type="entry name" value="CO-CHAPERONE PROTEIN DJLA"/>
    <property type="match status" value="1"/>
</dbReference>
<feature type="transmembrane region" description="Helical" evidence="2">
    <location>
        <begin position="134"/>
        <end position="155"/>
    </location>
</feature>
<protein>
    <submittedName>
        <fullName evidence="4">Chaperone protein DnaJ</fullName>
    </submittedName>
</protein>
<dbReference type="InterPro" id="IPR050817">
    <property type="entry name" value="DjlA_DnaK_co-chaperone"/>
</dbReference>
<dbReference type="SMART" id="SM00271">
    <property type="entry name" value="DnaJ"/>
    <property type="match status" value="1"/>
</dbReference>
<dbReference type="CDD" id="cd06257">
    <property type="entry name" value="DnaJ"/>
    <property type="match status" value="1"/>
</dbReference>
<feature type="region of interest" description="Disordered" evidence="1">
    <location>
        <begin position="73"/>
        <end position="121"/>
    </location>
</feature>
<dbReference type="RefSeq" id="WP_066379512.1">
    <property type="nucleotide sequence ID" value="NZ_LTAZ01000002.1"/>
</dbReference>
<dbReference type="PATRIC" id="fig|1008153.3.peg.664"/>
<feature type="domain" description="J" evidence="3">
    <location>
        <begin position="3"/>
        <end position="65"/>
    </location>
</feature>
<keyword evidence="2" id="KW-0472">Membrane</keyword>
<dbReference type="SUPFAM" id="SSF46565">
    <property type="entry name" value="Chaperone J-domain"/>
    <property type="match status" value="1"/>
</dbReference>
<dbReference type="InterPro" id="IPR036869">
    <property type="entry name" value="J_dom_sf"/>
</dbReference>
<dbReference type="AlphaFoldDB" id="A0A151AI75"/>
<keyword evidence="5" id="KW-1185">Reference proteome</keyword>
<dbReference type="InterPro" id="IPR001623">
    <property type="entry name" value="DnaJ_domain"/>
</dbReference>
<dbReference type="PRINTS" id="PR00625">
    <property type="entry name" value="JDOMAIN"/>
</dbReference>
<feature type="compositionally biased region" description="Basic residues" evidence="1">
    <location>
        <begin position="91"/>
        <end position="118"/>
    </location>
</feature>
<name>A0A151AI75_9EURY</name>
<sequence>METLYDVLGVDPDAGPGEIRTAYRERVKRHHPDVDGGDAAAFRRLTTARDVLLDGESRARYDALGHRRYARHHLGEEWPVEEPPRAAGKSRSQRSRPQPRRRRSRRVVRDRGRHRRRASGPADAAVALGTYRSVLVRAGVVLLALFALAVVLSALSL</sequence>
<proteinExistence type="predicted"/>
<evidence type="ECO:0000313" key="4">
    <source>
        <dbReference type="EMBL" id="KYH27210.1"/>
    </source>
</evidence>
<evidence type="ECO:0000313" key="5">
    <source>
        <dbReference type="Proteomes" id="UP000075321"/>
    </source>
</evidence>
<evidence type="ECO:0000256" key="1">
    <source>
        <dbReference type="SAM" id="MobiDB-lite"/>
    </source>
</evidence>
<dbReference type="Gene3D" id="1.10.287.110">
    <property type="entry name" value="DnaJ domain"/>
    <property type="match status" value="1"/>
</dbReference>
<dbReference type="EMBL" id="LTAZ01000002">
    <property type="protein sequence ID" value="KYH27210.1"/>
    <property type="molecule type" value="Genomic_DNA"/>
</dbReference>
<keyword evidence="2" id="KW-1133">Transmembrane helix</keyword>
<reference evidence="4 5" key="1">
    <citation type="submission" date="2016-02" db="EMBL/GenBank/DDBJ databases">
        <title>Genome sequence of Halalkalicoccus paucihalophilus DSM 24557.</title>
        <authorList>
            <person name="Poehlein A."/>
            <person name="Daniel R."/>
        </authorList>
    </citation>
    <scope>NUCLEOTIDE SEQUENCE [LARGE SCALE GENOMIC DNA]</scope>
    <source>
        <strain evidence="4 5">DSM 24557</strain>
    </source>
</reference>
<comment type="caution">
    <text evidence="4">The sequence shown here is derived from an EMBL/GenBank/DDBJ whole genome shotgun (WGS) entry which is preliminary data.</text>
</comment>
<dbReference type="Proteomes" id="UP000075321">
    <property type="component" value="Unassembled WGS sequence"/>
</dbReference>
<gene>
    <name evidence="4" type="primary">dnaJ_2</name>
    <name evidence="4" type="ORF">HAPAU_06620</name>
</gene>